<dbReference type="GO" id="GO:0098609">
    <property type="term" value="P:cell-cell adhesion"/>
    <property type="evidence" value="ECO:0007669"/>
    <property type="project" value="TreeGrafter"/>
</dbReference>
<keyword evidence="9" id="KW-1185">Reference proteome</keyword>
<keyword evidence="4" id="KW-0325">Glycoprotein</keyword>
<evidence type="ECO:0000313" key="9">
    <source>
        <dbReference type="Proteomes" id="UP001283361"/>
    </source>
</evidence>
<protein>
    <recommendedName>
        <fullName evidence="7">Ig-like domain-containing protein</fullName>
    </recommendedName>
</protein>
<proteinExistence type="predicted"/>
<gene>
    <name evidence="8" type="ORF">RRG08_059027</name>
</gene>
<evidence type="ECO:0000256" key="5">
    <source>
        <dbReference type="ARBA" id="ARBA00023319"/>
    </source>
</evidence>
<dbReference type="PANTHER" id="PTHR11640">
    <property type="entry name" value="NEPHRIN"/>
    <property type="match status" value="1"/>
</dbReference>
<dbReference type="Gene3D" id="2.60.40.10">
    <property type="entry name" value="Immunoglobulins"/>
    <property type="match status" value="1"/>
</dbReference>
<evidence type="ECO:0000256" key="3">
    <source>
        <dbReference type="ARBA" id="ARBA00023157"/>
    </source>
</evidence>
<feature type="domain" description="Ig-like" evidence="7">
    <location>
        <begin position="505"/>
        <end position="590"/>
    </location>
</feature>
<organism evidence="8 9">
    <name type="scientific">Elysia crispata</name>
    <name type="common">lettuce slug</name>
    <dbReference type="NCBI Taxonomy" id="231223"/>
    <lineage>
        <taxon>Eukaryota</taxon>
        <taxon>Metazoa</taxon>
        <taxon>Spiralia</taxon>
        <taxon>Lophotrochozoa</taxon>
        <taxon>Mollusca</taxon>
        <taxon>Gastropoda</taxon>
        <taxon>Heterobranchia</taxon>
        <taxon>Euthyneura</taxon>
        <taxon>Panpulmonata</taxon>
        <taxon>Sacoglossa</taxon>
        <taxon>Placobranchoidea</taxon>
        <taxon>Plakobranchidae</taxon>
        <taxon>Elysia</taxon>
    </lineage>
</organism>
<dbReference type="InterPro" id="IPR007110">
    <property type="entry name" value="Ig-like_dom"/>
</dbReference>
<dbReference type="GO" id="GO:0005886">
    <property type="term" value="C:plasma membrane"/>
    <property type="evidence" value="ECO:0007669"/>
    <property type="project" value="TreeGrafter"/>
</dbReference>
<evidence type="ECO:0000256" key="2">
    <source>
        <dbReference type="ARBA" id="ARBA00023136"/>
    </source>
</evidence>
<keyword evidence="3" id="KW-1015">Disulfide bond</keyword>
<dbReference type="PANTHER" id="PTHR11640:SF31">
    <property type="entry name" value="IRREGULAR CHIASM C-ROUGHEST PROTEIN-RELATED"/>
    <property type="match status" value="1"/>
</dbReference>
<keyword evidence="5" id="KW-0393">Immunoglobulin domain</keyword>
<accession>A0AAE0XVF6</accession>
<keyword evidence="2 6" id="KW-0472">Membrane</keyword>
<feature type="transmembrane region" description="Helical" evidence="6">
    <location>
        <begin position="708"/>
        <end position="732"/>
    </location>
</feature>
<evidence type="ECO:0000256" key="1">
    <source>
        <dbReference type="ARBA" id="ARBA00004479"/>
    </source>
</evidence>
<evidence type="ECO:0000259" key="7">
    <source>
        <dbReference type="PROSITE" id="PS50835"/>
    </source>
</evidence>
<evidence type="ECO:0000313" key="8">
    <source>
        <dbReference type="EMBL" id="KAK3715478.1"/>
    </source>
</evidence>
<dbReference type="GO" id="GO:0050839">
    <property type="term" value="F:cell adhesion molecule binding"/>
    <property type="evidence" value="ECO:0007669"/>
    <property type="project" value="TreeGrafter"/>
</dbReference>
<evidence type="ECO:0000256" key="4">
    <source>
        <dbReference type="ARBA" id="ARBA00023180"/>
    </source>
</evidence>
<dbReference type="Proteomes" id="UP001283361">
    <property type="component" value="Unassembled WGS sequence"/>
</dbReference>
<dbReference type="InterPro" id="IPR036179">
    <property type="entry name" value="Ig-like_dom_sf"/>
</dbReference>
<comment type="subcellular location">
    <subcellularLocation>
        <location evidence="1">Membrane</location>
        <topology evidence="1">Single-pass type I membrane protein</topology>
    </subcellularLocation>
</comment>
<name>A0AAE0XVF6_9GAST</name>
<reference evidence="8" key="1">
    <citation type="journal article" date="2023" name="G3 (Bethesda)">
        <title>A reference genome for the long-term kleptoplast-retaining sea slug Elysia crispata morphotype clarki.</title>
        <authorList>
            <person name="Eastman K.E."/>
            <person name="Pendleton A.L."/>
            <person name="Shaikh M.A."/>
            <person name="Suttiyut T."/>
            <person name="Ogas R."/>
            <person name="Tomko P."/>
            <person name="Gavelis G."/>
            <person name="Widhalm J.R."/>
            <person name="Wisecaver J.H."/>
        </authorList>
    </citation>
    <scope>NUCLEOTIDE SEQUENCE</scope>
    <source>
        <strain evidence="8">ECLA1</strain>
    </source>
</reference>
<keyword evidence="6" id="KW-1133">Transmembrane helix</keyword>
<comment type="caution">
    <text evidence="8">The sequence shown here is derived from an EMBL/GenBank/DDBJ whole genome shotgun (WGS) entry which is preliminary data.</text>
</comment>
<evidence type="ECO:0000256" key="6">
    <source>
        <dbReference type="SAM" id="Phobius"/>
    </source>
</evidence>
<keyword evidence="6" id="KW-0812">Transmembrane</keyword>
<dbReference type="PROSITE" id="PS50835">
    <property type="entry name" value="IG_LIKE"/>
    <property type="match status" value="2"/>
</dbReference>
<dbReference type="GO" id="GO:0005911">
    <property type="term" value="C:cell-cell junction"/>
    <property type="evidence" value="ECO:0007669"/>
    <property type="project" value="TreeGrafter"/>
</dbReference>
<feature type="domain" description="Ig-like" evidence="7">
    <location>
        <begin position="231"/>
        <end position="314"/>
    </location>
</feature>
<dbReference type="AlphaFoldDB" id="A0AAE0XVF6"/>
<dbReference type="InterPro" id="IPR051275">
    <property type="entry name" value="Cell_adhesion_signaling"/>
</dbReference>
<dbReference type="SUPFAM" id="SSF48726">
    <property type="entry name" value="Immunoglobulin"/>
    <property type="match status" value="2"/>
</dbReference>
<dbReference type="EMBL" id="JAWDGP010007506">
    <property type="protein sequence ID" value="KAK3715478.1"/>
    <property type="molecule type" value="Genomic_DNA"/>
</dbReference>
<dbReference type="Pfam" id="PF13927">
    <property type="entry name" value="Ig_3"/>
    <property type="match status" value="1"/>
</dbReference>
<dbReference type="InterPro" id="IPR013783">
    <property type="entry name" value="Ig-like_fold"/>
</dbReference>
<sequence length="775" mass="84066">MLSNISIQLQQYVIKYLHTVAAVCYQISPYSRSSMLSNISIQSQQYVIKYLHTVAAVCYQISPYSLSNMLSNISIQSQQYVIKYLHTVAVVCYQISPYSLSNMLSNISIQSQQYVIKYLHTVAAVCYQISPYSRSSMLSNISIQSQQYVIKYLHTVAAVCYQISPYSRSSMLSNISIQSQQYVIKYLHTVAAVCYQISPYSRSSMLSNISIQSQQYVIKYLHTVAAVCYPAEEGKTAMLSCVISTASCPNGVVTLTWQAEAASEHVIECSLGVCTSFYGSSFSATYTSTLSTLTIRNVSRVDPFNMETRWYCEACGQTPQNACGDKLQIFYSFPEVAHNCSVDVVEDQSPDYSVNCTCSVLSDGYPRGTAQWFTDNGSQPVGQDGALTLTYHPDVESNNTGAHDGRNGRRDHAVWPLDEEQNYTCEAVSPIGRRLGSTLIFEFASCLISAPPQLTVNVTGAMDGTAWICAAEGGLSSLEYSTGLSEDPACKDTQTTVTLRVNYSPDVSLTLSPNKTIFDRGDNLTLTCSAQGSPDPTVTLTREGTNELLDSVQAPELTTTLGHLDCLSTDVYRCSAQNSQGTVSQRSSIGVLCPPQIVQPSNSSTSADVSLGGTAQISIYIFGFPEPTGFLLQATNNGLDLTKSPRHTLLYTVRVPPFGVLTVTITNLVEAYFTVYTVTVDNGVGDALVYTSSVNKVDDQAERDDDSMIIIVIIAGAAAVVIIALIVVLVVFCASKTTGRKPAEAKASTGRTLANCLRDSGLQGARSTVMHLVSG</sequence>